<dbReference type="Proteomes" id="UP000230750">
    <property type="component" value="Unassembled WGS sequence"/>
</dbReference>
<dbReference type="AlphaFoldDB" id="A0A2G8LG74"/>
<gene>
    <name evidence="2" type="ORF">BSL78_03831</name>
</gene>
<dbReference type="Gene3D" id="1.10.10.10">
    <property type="entry name" value="Winged helix-like DNA-binding domain superfamily/Winged helix DNA-binding domain"/>
    <property type="match status" value="1"/>
</dbReference>
<dbReference type="InterPro" id="IPR036388">
    <property type="entry name" value="WH-like_DNA-bd_sf"/>
</dbReference>
<dbReference type="Pfam" id="PF13560">
    <property type="entry name" value="HTH_31"/>
    <property type="match status" value="1"/>
</dbReference>
<dbReference type="Gene3D" id="3.30.420.10">
    <property type="entry name" value="Ribonuclease H-like superfamily/Ribonuclease H"/>
    <property type="match status" value="1"/>
</dbReference>
<dbReference type="EMBL" id="MRZV01000088">
    <property type="protein sequence ID" value="PIK59247.1"/>
    <property type="molecule type" value="Genomic_DNA"/>
</dbReference>
<comment type="caution">
    <text evidence="2">The sequence shown here is derived from an EMBL/GenBank/DDBJ whole genome shotgun (WGS) entry which is preliminary data.</text>
</comment>
<evidence type="ECO:0000259" key="1">
    <source>
        <dbReference type="PROSITE" id="PS50943"/>
    </source>
</evidence>
<dbReference type="OrthoDB" id="10051057at2759"/>
<evidence type="ECO:0000313" key="2">
    <source>
        <dbReference type="EMBL" id="PIK59247.1"/>
    </source>
</evidence>
<dbReference type="SUPFAM" id="SSF46689">
    <property type="entry name" value="Homeodomain-like"/>
    <property type="match status" value="1"/>
</dbReference>
<dbReference type="InterPro" id="IPR036397">
    <property type="entry name" value="RNaseH_sf"/>
</dbReference>
<sequence>MASYSLISPESKAYARLLRERENLSVRQVAKLTGISKSSVSRICSKRLLWGEALPSTHGEGPVRKRGRPPKLSVRQKRAILKELRKTRSEGQFSVRTLRTKCELHTVSREQYLDFSTRVVISTIKPERRVSYFPRTCINAGNSPEELNGLENSKKAIKTLSRMDATIFKIPPRSPDLNPIENIFKLLGDKLKYDAIENNIEFETFRAFRSRVVTTLLQMPRAIIDKTIASMGKRIDEIIRRKGERLKY</sequence>
<accession>A0A2G8LG74</accession>
<organism evidence="2 3">
    <name type="scientific">Stichopus japonicus</name>
    <name type="common">Sea cucumber</name>
    <dbReference type="NCBI Taxonomy" id="307972"/>
    <lineage>
        <taxon>Eukaryota</taxon>
        <taxon>Metazoa</taxon>
        <taxon>Echinodermata</taxon>
        <taxon>Eleutherozoa</taxon>
        <taxon>Echinozoa</taxon>
        <taxon>Holothuroidea</taxon>
        <taxon>Aspidochirotacea</taxon>
        <taxon>Aspidochirotida</taxon>
        <taxon>Stichopodidae</taxon>
        <taxon>Apostichopus</taxon>
    </lineage>
</organism>
<dbReference type="GO" id="GO:0003676">
    <property type="term" value="F:nucleic acid binding"/>
    <property type="evidence" value="ECO:0007669"/>
    <property type="project" value="InterPro"/>
</dbReference>
<feature type="domain" description="HTH cro/C1-type" evidence="1">
    <location>
        <begin position="16"/>
        <end position="43"/>
    </location>
</feature>
<proteinExistence type="predicted"/>
<dbReference type="PROSITE" id="PS50943">
    <property type="entry name" value="HTH_CROC1"/>
    <property type="match status" value="1"/>
</dbReference>
<evidence type="ECO:0000313" key="3">
    <source>
        <dbReference type="Proteomes" id="UP000230750"/>
    </source>
</evidence>
<reference evidence="2 3" key="1">
    <citation type="journal article" date="2017" name="PLoS Biol.">
        <title>The sea cucumber genome provides insights into morphological evolution and visceral regeneration.</title>
        <authorList>
            <person name="Zhang X."/>
            <person name="Sun L."/>
            <person name="Yuan J."/>
            <person name="Sun Y."/>
            <person name="Gao Y."/>
            <person name="Zhang L."/>
            <person name="Li S."/>
            <person name="Dai H."/>
            <person name="Hamel J.F."/>
            <person name="Liu C."/>
            <person name="Yu Y."/>
            <person name="Liu S."/>
            <person name="Lin W."/>
            <person name="Guo K."/>
            <person name="Jin S."/>
            <person name="Xu P."/>
            <person name="Storey K.B."/>
            <person name="Huan P."/>
            <person name="Zhang T."/>
            <person name="Zhou Y."/>
            <person name="Zhang J."/>
            <person name="Lin C."/>
            <person name="Li X."/>
            <person name="Xing L."/>
            <person name="Huo D."/>
            <person name="Sun M."/>
            <person name="Wang L."/>
            <person name="Mercier A."/>
            <person name="Li F."/>
            <person name="Yang H."/>
            <person name="Xiang J."/>
        </authorList>
    </citation>
    <scope>NUCLEOTIDE SEQUENCE [LARGE SCALE GENOMIC DNA]</scope>
    <source>
        <strain evidence="2">Shaxun</strain>
        <tissue evidence="2">Muscle</tissue>
    </source>
</reference>
<dbReference type="InterPro" id="IPR009057">
    <property type="entry name" value="Homeodomain-like_sf"/>
</dbReference>
<protein>
    <recommendedName>
        <fullName evidence="1">HTH cro/C1-type domain-containing protein</fullName>
    </recommendedName>
</protein>
<keyword evidence="3" id="KW-1185">Reference proteome</keyword>
<name>A0A2G8LG74_STIJA</name>
<dbReference type="InterPro" id="IPR001387">
    <property type="entry name" value="Cro/C1-type_HTH"/>
</dbReference>
<dbReference type="CDD" id="cd00093">
    <property type="entry name" value="HTH_XRE"/>
    <property type="match status" value="1"/>
</dbReference>